<dbReference type="AlphaFoldDB" id="A0A0C2YJK3"/>
<keyword evidence="3" id="KW-1185">Reference proteome</keyword>
<reference evidence="3" key="2">
    <citation type="submission" date="2015-01" db="EMBL/GenBank/DDBJ databases">
        <title>Evolutionary Origins and Diversification of the Mycorrhizal Mutualists.</title>
        <authorList>
            <consortium name="DOE Joint Genome Institute"/>
            <consortium name="Mycorrhizal Genomics Consortium"/>
            <person name="Kohler A."/>
            <person name="Kuo A."/>
            <person name="Nagy L.G."/>
            <person name="Floudas D."/>
            <person name="Copeland A."/>
            <person name="Barry K.W."/>
            <person name="Cichocki N."/>
            <person name="Veneault-Fourrey C."/>
            <person name="LaButti K."/>
            <person name="Lindquist E.A."/>
            <person name="Lipzen A."/>
            <person name="Lundell T."/>
            <person name="Morin E."/>
            <person name="Murat C."/>
            <person name="Riley R."/>
            <person name="Ohm R."/>
            <person name="Sun H."/>
            <person name="Tunlid A."/>
            <person name="Henrissat B."/>
            <person name="Grigoriev I.V."/>
            <person name="Hibbett D.S."/>
            <person name="Martin F."/>
        </authorList>
    </citation>
    <scope>NUCLEOTIDE SEQUENCE [LARGE SCALE GENOMIC DNA]</scope>
    <source>
        <strain evidence="3">h7</strain>
    </source>
</reference>
<dbReference type="HOGENOM" id="CLU_011456_2_0_1"/>
<proteinExistence type="predicted"/>
<organism evidence="2 3">
    <name type="scientific">Hebeloma cylindrosporum</name>
    <dbReference type="NCBI Taxonomy" id="76867"/>
    <lineage>
        <taxon>Eukaryota</taxon>
        <taxon>Fungi</taxon>
        <taxon>Dikarya</taxon>
        <taxon>Basidiomycota</taxon>
        <taxon>Agaricomycotina</taxon>
        <taxon>Agaricomycetes</taxon>
        <taxon>Agaricomycetidae</taxon>
        <taxon>Agaricales</taxon>
        <taxon>Agaricineae</taxon>
        <taxon>Hymenogastraceae</taxon>
        <taxon>Hebeloma</taxon>
    </lineage>
</organism>
<feature type="region of interest" description="Disordered" evidence="1">
    <location>
        <begin position="1"/>
        <end position="32"/>
    </location>
</feature>
<dbReference type="OrthoDB" id="3057432at2759"/>
<evidence type="ECO:0000313" key="2">
    <source>
        <dbReference type="EMBL" id="KIM49948.1"/>
    </source>
</evidence>
<feature type="region of interest" description="Disordered" evidence="1">
    <location>
        <begin position="984"/>
        <end position="1005"/>
    </location>
</feature>
<reference evidence="2 3" key="1">
    <citation type="submission" date="2014-04" db="EMBL/GenBank/DDBJ databases">
        <authorList>
            <consortium name="DOE Joint Genome Institute"/>
            <person name="Kuo A."/>
            <person name="Gay G."/>
            <person name="Dore J."/>
            <person name="Kohler A."/>
            <person name="Nagy L.G."/>
            <person name="Floudas D."/>
            <person name="Copeland A."/>
            <person name="Barry K.W."/>
            <person name="Cichocki N."/>
            <person name="Veneault-Fourrey C."/>
            <person name="LaButti K."/>
            <person name="Lindquist E.A."/>
            <person name="Lipzen A."/>
            <person name="Lundell T."/>
            <person name="Morin E."/>
            <person name="Murat C."/>
            <person name="Sun H."/>
            <person name="Tunlid A."/>
            <person name="Henrissat B."/>
            <person name="Grigoriev I.V."/>
            <person name="Hibbett D.S."/>
            <person name="Martin F."/>
            <person name="Nordberg H.P."/>
            <person name="Cantor M.N."/>
            <person name="Hua S.X."/>
        </authorList>
    </citation>
    <scope>NUCLEOTIDE SEQUENCE [LARGE SCALE GENOMIC DNA]</scope>
    <source>
        <strain evidence="3">h7</strain>
    </source>
</reference>
<feature type="compositionally biased region" description="Basic and acidic residues" evidence="1">
    <location>
        <begin position="1040"/>
        <end position="1050"/>
    </location>
</feature>
<feature type="region of interest" description="Disordered" evidence="1">
    <location>
        <begin position="1040"/>
        <end position="1101"/>
    </location>
</feature>
<feature type="compositionally biased region" description="Basic residues" evidence="1">
    <location>
        <begin position="1051"/>
        <end position="1067"/>
    </location>
</feature>
<gene>
    <name evidence="2" type="ORF">M413DRAFT_6757</name>
</gene>
<name>A0A0C2YJK3_HEBCY</name>
<evidence type="ECO:0000256" key="1">
    <source>
        <dbReference type="SAM" id="MobiDB-lite"/>
    </source>
</evidence>
<accession>A0A0C2YJK3</accession>
<feature type="compositionally biased region" description="Acidic residues" evidence="1">
    <location>
        <begin position="1073"/>
        <end position="1086"/>
    </location>
</feature>
<feature type="region of interest" description="Disordered" evidence="1">
    <location>
        <begin position="47"/>
        <end position="66"/>
    </location>
</feature>
<sequence>MDSTNNVSHSNVTHKPTCTPTDSPPRGAKSLPDACYADLLRGTRNKERYVTYTEHSGPEATDTSEEDVEMEDHLDVAPTPAFQVADWTQAVIGRYPRPKQGPLLPKQRNLLGLRRPFEKDYNDYSNGPSLDVLDPHPDAVVQLAQLSLVYILNRVITTPWTLFKDYGYRLLPDFLQVFCLQEPIQVREHLAPVGLKERPPAFTTAPETSRSGDRIERKDRLVLGAGELLELANNLGSDLPLLTGRKTESCTADNTAASFIHLDLERDRVKPDRLFKACDIDSLIWITRTPRFNGSFGLYRTPQIRDKPPIWKNNHIMVQLLYPQSEEDKHGLRSEWQAKPFRLSRIPHLSLGSAGQITRSVELILFFPRMTHQHPYTHRWQNAVPLEIQQFFWDSVLLPAWDYITSPVQRPYNTLKREHAEYKMRRGKGLNNKGKAADPHPIDTQELTKLVTLMKYIVKGSKSLSQKDGITLTTSLRGAKERFIESFHVLDLDYMKDPENGELICDVGVTIQPDHEFPVVGLWRLDCVEASYGAAGFLTGNLHTVNSLALYGGLQAESPEKHCERTGVVFRQTYNLPWEATHKIDNSRDIFNEKDVYQQNKIFDQEMKSVRQVFQSHANTMSYGVRDEFRVEDFMDSEPILWLPSEIWFEFIDRRLGILSETQAYLFATRPANYGVLSGLLAYLMQSVMFTPPVVNTFVRESLAALQFKRIADSFGMFFLQTLDLQAEQCLEDVLQVDDPSIKRILGTLKEPGVQFIRPPAPEDEPDNYPLGRNPTWAEIKRSLQDNPLELVSPWSFPVELQSYVNAAAASIEQKACKIFIAFCRGLWISLNPQWLAHGAQPVEPTTVQGALECWSLDYIVQRTTKDAEYRPCNSGRFKGGSGPRSIPFGERWKTYFVDEGVALPLHFKAMGEESGYIHLYQQTARPLNVDDIQELNRCLEELLSHCQCLPDSDLEPERNAIWKVEKAKIIILVNADHYRIEGVGTEPRGGKRVRRAPRAPVAHRAPKDVQIGLLMLEGHSAEDSAKAVRIKAKAVLAREKRKLREEEKRKAGRRSNKAKNFRRPPKARNMPEEADDEEAEEEDEESQRREGSQRKQTMRK</sequence>
<dbReference type="Proteomes" id="UP000053424">
    <property type="component" value="Unassembled WGS sequence"/>
</dbReference>
<evidence type="ECO:0000313" key="3">
    <source>
        <dbReference type="Proteomes" id="UP000053424"/>
    </source>
</evidence>
<dbReference type="STRING" id="686832.A0A0C2YJK3"/>
<protein>
    <submittedName>
        <fullName evidence="2">Uncharacterized protein</fullName>
    </submittedName>
</protein>
<dbReference type="EMBL" id="KN831768">
    <property type="protein sequence ID" value="KIM49948.1"/>
    <property type="molecule type" value="Genomic_DNA"/>
</dbReference>
<feature type="compositionally biased region" description="Polar residues" evidence="1">
    <location>
        <begin position="1"/>
        <end position="21"/>
    </location>
</feature>